<protein>
    <submittedName>
        <fullName evidence="1">Uncharacterized protein</fullName>
    </submittedName>
</protein>
<dbReference type="AlphaFoldDB" id="A0A383AY28"/>
<sequence>MLFQNYPNIVYNHYRLGDVVKDKSHRNCIEGRELYYKLYPNSIATKYMKSTDENKNYKLLTSIVKEYKPTLKPNENELVIHIRVGDIIEDPPFSINHFLEKEVLWGGGLGGNAQPGGKDNYVKPL</sequence>
<organism evidence="1">
    <name type="scientific">marine metagenome</name>
    <dbReference type="NCBI Taxonomy" id="408172"/>
    <lineage>
        <taxon>unclassified sequences</taxon>
        <taxon>metagenomes</taxon>
        <taxon>ecological metagenomes</taxon>
    </lineage>
</organism>
<evidence type="ECO:0000313" key="1">
    <source>
        <dbReference type="EMBL" id="SVE12541.1"/>
    </source>
</evidence>
<reference evidence="1" key="1">
    <citation type="submission" date="2018-05" db="EMBL/GenBank/DDBJ databases">
        <authorList>
            <person name="Lanie J.A."/>
            <person name="Ng W.-L."/>
            <person name="Kazmierczak K.M."/>
            <person name="Andrzejewski T.M."/>
            <person name="Davidsen T.M."/>
            <person name="Wayne K.J."/>
            <person name="Tettelin H."/>
            <person name="Glass J.I."/>
            <person name="Rusch D."/>
            <person name="Podicherti R."/>
            <person name="Tsui H.-C.T."/>
            <person name="Winkler M.E."/>
        </authorList>
    </citation>
    <scope>NUCLEOTIDE SEQUENCE</scope>
</reference>
<name>A0A383AY28_9ZZZZ</name>
<proteinExistence type="predicted"/>
<gene>
    <name evidence="1" type="ORF">METZ01_LOCUS465395</name>
</gene>
<dbReference type="EMBL" id="UINC01195803">
    <property type="protein sequence ID" value="SVE12541.1"/>
    <property type="molecule type" value="Genomic_DNA"/>
</dbReference>
<accession>A0A383AY28</accession>
<feature type="non-terminal residue" evidence="1">
    <location>
        <position position="125"/>
    </location>
</feature>